<reference evidence="2 3" key="1">
    <citation type="submission" date="2018-09" db="EMBL/GenBank/DDBJ databases">
        <authorList>
            <person name="Wang Z."/>
        </authorList>
    </citation>
    <scope>NUCLEOTIDE SEQUENCE [LARGE SCALE GENOMIC DNA]</scope>
    <source>
        <strain evidence="2 3">ALS 81</strain>
    </source>
</reference>
<comment type="caution">
    <text evidence="2">The sequence shown here is derived from an EMBL/GenBank/DDBJ whole genome shotgun (WGS) entry which is preliminary data.</text>
</comment>
<dbReference type="AlphaFoldDB" id="A0A420ED21"/>
<dbReference type="InterPro" id="IPR003489">
    <property type="entry name" value="RHF/RaiA"/>
</dbReference>
<evidence type="ECO:0000313" key="3">
    <source>
        <dbReference type="Proteomes" id="UP000286482"/>
    </source>
</evidence>
<dbReference type="Pfam" id="PF02482">
    <property type="entry name" value="Ribosomal_S30AE"/>
    <property type="match status" value="1"/>
</dbReference>
<evidence type="ECO:0000256" key="1">
    <source>
        <dbReference type="SAM" id="MobiDB-lite"/>
    </source>
</evidence>
<proteinExistence type="predicted"/>
<feature type="compositionally biased region" description="Basic and acidic residues" evidence="1">
    <location>
        <begin position="87"/>
        <end position="102"/>
    </location>
</feature>
<protein>
    <submittedName>
        <fullName evidence="2">Ribosome-associated translation inhibitor RaiA</fullName>
    </submittedName>
</protein>
<feature type="region of interest" description="Disordered" evidence="1">
    <location>
        <begin position="87"/>
        <end position="113"/>
    </location>
</feature>
<dbReference type="NCBIfam" id="TIGR00741">
    <property type="entry name" value="yfiA"/>
    <property type="match status" value="1"/>
</dbReference>
<dbReference type="CDD" id="cd00552">
    <property type="entry name" value="RaiA"/>
    <property type="match status" value="1"/>
</dbReference>
<gene>
    <name evidence="2" type="primary">raiA</name>
    <name evidence="2" type="ORF">DBZ36_09490</name>
</gene>
<dbReference type="Gene3D" id="3.30.160.100">
    <property type="entry name" value="Ribosome hibernation promotion factor-like"/>
    <property type="match status" value="1"/>
</dbReference>
<sequence length="113" mass="12855">MQIDIASKTVTISEHLREDIRQRYSKLAKSHVPLISPQFIITTVTDKVKIEAKIGIPNGQLFASDAHQDIGPAVNALFHKLERQLLKHQQRSNDHRANRDLKQMTPELEPDIA</sequence>
<keyword evidence="3" id="KW-1185">Reference proteome</keyword>
<organism evidence="2 3">
    <name type="scientific">Alginatibacterium sediminis</name>
    <dbReference type="NCBI Taxonomy" id="2164068"/>
    <lineage>
        <taxon>Bacteria</taxon>
        <taxon>Pseudomonadati</taxon>
        <taxon>Pseudomonadota</taxon>
        <taxon>Gammaproteobacteria</taxon>
        <taxon>Alteromonadales</taxon>
        <taxon>Alteromonadaceae</taxon>
        <taxon>Alginatibacterium</taxon>
    </lineage>
</organism>
<accession>A0A420ED21</accession>
<dbReference type="RefSeq" id="WP_120354708.1">
    <property type="nucleotide sequence ID" value="NZ_RAQO01000005.1"/>
</dbReference>
<dbReference type="Proteomes" id="UP000286482">
    <property type="component" value="Unassembled WGS sequence"/>
</dbReference>
<dbReference type="InterPro" id="IPR036567">
    <property type="entry name" value="RHF-like"/>
</dbReference>
<dbReference type="OrthoDB" id="9795980at2"/>
<evidence type="ECO:0000313" key="2">
    <source>
        <dbReference type="EMBL" id="RKF18629.1"/>
    </source>
</evidence>
<dbReference type="EMBL" id="RAQO01000005">
    <property type="protein sequence ID" value="RKF18629.1"/>
    <property type="molecule type" value="Genomic_DNA"/>
</dbReference>
<dbReference type="SUPFAM" id="SSF69754">
    <property type="entry name" value="Ribosome binding protein Y (YfiA homologue)"/>
    <property type="match status" value="1"/>
</dbReference>
<name>A0A420ED21_9ALTE</name>